<accession>A0A8B6DLX7</accession>
<gene>
    <name evidence="4" type="ORF">MGAL_10B000454</name>
</gene>
<dbReference type="GO" id="GO:0031929">
    <property type="term" value="P:TOR signaling"/>
    <property type="evidence" value="ECO:0007669"/>
    <property type="project" value="TreeGrafter"/>
</dbReference>
<reference evidence="4" key="1">
    <citation type="submission" date="2018-11" db="EMBL/GenBank/DDBJ databases">
        <authorList>
            <person name="Alioto T."/>
            <person name="Alioto T."/>
        </authorList>
    </citation>
    <scope>NUCLEOTIDE SEQUENCE</scope>
</reference>
<organism evidence="4 5">
    <name type="scientific">Mytilus galloprovincialis</name>
    <name type="common">Mediterranean mussel</name>
    <dbReference type="NCBI Taxonomy" id="29158"/>
    <lineage>
        <taxon>Eukaryota</taxon>
        <taxon>Metazoa</taxon>
        <taxon>Spiralia</taxon>
        <taxon>Lophotrochozoa</taxon>
        <taxon>Mollusca</taxon>
        <taxon>Bivalvia</taxon>
        <taxon>Autobranchia</taxon>
        <taxon>Pteriomorphia</taxon>
        <taxon>Mytilida</taxon>
        <taxon>Mytiloidea</taxon>
        <taxon>Mytilidae</taxon>
        <taxon>Mytilinae</taxon>
        <taxon>Mytilus</taxon>
    </lineage>
</organism>
<dbReference type="InterPro" id="IPR051330">
    <property type="entry name" value="Phosphatase_reg/MetRdx"/>
</dbReference>
<evidence type="ECO:0000256" key="3">
    <source>
        <dbReference type="SAM" id="MobiDB-lite"/>
    </source>
</evidence>
<protein>
    <recommendedName>
        <fullName evidence="2">TIP41-like protein</fullName>
    </recommendedName>
</protein>
<dbReference type="GO" id="GO:0005829">
    <property type="term" value="C:cytosol"/>
    <property type="evidence" value="ECO:0007669"/>
    <property type="project" value="TreeGrafter"/>
</dbReference>
<dbReference type="InterPro" id="IPR007303">
    <property type="entry name" value="TIP41-like"/>
</dbReference>
<evidence type="ECO:0000256" key="2">
    <source>
        <dbReference type="ARBA" id="ARBA00018951"/>
    </source>
</evidence>
<dbReference type="PANTHER" id="PTHR21021">
    <property type="entry name" value="GAF/PUTATIVE CYTOSKELETAL PROTEIN"/>
    <property type="match status" value="1"/>
</dbReference>
<sequence length="305" mass="35101">MIRMMGGDSTAAKARSVTEKFQFGPWRCTSIKSHILKSEGPDRERFESQLELPQVPEMVFADNLLRLEHSAGFGLEFNALDALKLVDPRNDLLKVAVSDAWRQARSDCEHIKDVIKPFDWTYTTDYKGSLFGTNETQLKVEPTTERIDLEKLKKRDKIMFYEDMLLFEDELADNGTSELNVKIRIMPSSFFILLRLFMRVDGVMIRVNETRIYHEIDQDYILREYSSRDNQIKDLKVSPHLLTEPNEIVKHLTIRKEEFHKLIFPVINDTSDNTKQSLSPDRQDSTAETKSQDTNNTTSGGSGGS</sequence>
<comment type="caution">
    <text evidence="4">The sequence shown here is derived from an EMBL/GenBank/DDBJ whole genome shotgun (WGS) entry which is preliminary data.</text>
</comment>
<name>A0A8B6DLX7_MYTGA</name>
<dbReference type="OrthoDB" id="10253878at2759"/>
<dbReference type="PANTHER" id="PTHR21021:SF16">
    <property type="entry name" value="TIP41-LIKE PROTEIN"/>
    <property type="match status" value="1"/>
</dbReference>
<comment type="similarity">
    <text evidence="1">Belongs to the TIP41 family.</text>
</comment>
<evidence type="ECO:0000256" key="1">
    <source>
        <dbReference type="ARBA" id="ARBA00006658"/>
    </source>
</evidence>
<evidence type="ECO:0000313" key="4">
    <source>
        <dbReference type="EMBL" id="VDI22303.1"/>
    </source>
</evidence>
<feature type="region of interest" description="Disordered" evidence="3">
    <location>
        <begin position="273"/>
        <end position="305"/>
    </location>
</feature>
<evidence type="ECO:0000313" key="5">
    <source>
        <dbReference type="Proteomes" id="UP000596742"/>
    </source>
</evidence>
<proteinExistence type="inferred from homology"/>
<feature type="compositionally biased region" description="Basic and acidic residues" evidence="3">
    <location>
        <begin position="281"/>
        <end position="291"/>
    </location>
</feature>
<dbReference type="AlphaFoldDB" id="A0A8B6DLX7"/>
<dbReference type="Proteomes" id="UP000596742">
    <property type="component" value="Unassembled WGS sequence"/>
</dbReference>
<dbReference type="Pfam" id="PF04176">
    <property type="entry name" value="TIP41"/>
    <property type="match status" value="1"/>
</dbReference>
<dbReference type="EMBL" id="UYJE01003767">
    <property type="protein sequence ID" value="VDI22303.1"/>
    <property type="molecule type" value="Genomic_DNA"/>
</dbReference>
<keyword evidence="5" id="KW-1185">Reference proteome</keyword>